<dbReference type="EMBL" id="JAODBU010000013">
    <property type="protein sequence ID" value="MCT7399835.1"/>
    <property type="molecule type" value="Genomic_DNA"/>
</dbReference>
<dbReference type="InterPro" id="IPR050923">
    <property type="entry name" value="Cell_Proc_Reg/RNA_Proc"/>
</dbReference>
<feature type="region of interest" description="Disordered" evidence="1">
    <location>
        <begin position="227"/>
        <end position="286"/>
    </location>
</feature>
<organism evidence="3 4">
    <name type="scientific">Eubacterium album</name>
    <dbReference type="NCBI Taxonomy" id="2978477"/>
    <lineage>
        <taxon>Bacteria</taxon>
        <taxon>Bacillati</taxon>
        <taxon>Bacillota</taxon>
        <taxon>Clostridia</taxon>
        <taxon>Eubacteriales</taxon>
        <taxon>Eubacteriaceae</taxon>
        <taxon>Eubacterium</taxon>
    </lineage>
</organism>
<dbReference type="PANTHER" id="PTHR23308">
    <property type="entry name" value="NUCLEAR INHIBITOR OF PROTEIN PHOSPHATASE-1"/>
    <property type="match status" value="1"/>
</dbReference>
<feature type="compositionally biased region" description="Basic residues" evidence="1">
    <location>
        <begin position="249"/>
        <end position="267"/>
    </location>
</feature>
<reference evidence="3" key="1">
    <citation type="submission" date="2022-09" db="EMBL/GenBank/DDBJ databases">
        <title>Eubacterium sp. LFL-14 isolated from human feces.</title>
        <authorList>
            <person name="Liu F."/>
        </authorList>
    </citation>
    <scope>NUCLEOTIDE SEQUENCE</scope>
    <source>
        <strain evidence="3">LFL-14</strain>
    </source>
</reference>
<dbReference type="Pfam" id="PF19909">
    <property type="entry name" value="DUF6382"/>
    <property type="match status" value="1"/>
</dbReference>
<name>A0ABT2M2T5_9FIRM</name>
<dbReference type="InterPro" id="IPR000253">
    <property type="entry name" value="FHA_dom"/>
</dbReference>
<gene>
    <name evidence="3" type="ORF">N5B56_12220</name>
</gene>
<sequence>MEISYKKDGINNYMIIRNQKDVENDYKLQMLINNKIEGILSINIKKINNENQFYYDITSKNSMRSLFVKNKVGAKDIEQFINSMAIVAKSMKEYLLDINNIVFDMDMIYWDSKKKVYNFCYYPFTEQGMKEGLNGLFLELLELLNHNDREAVVIGYGLQQKIISENFTITELKEYVAENIKMPGNNINKYSYEKAKKSNYYNEKQNDDLEDLDNIIEEDADEYFDSTDFENDNINKRFSNKNEKERKQKEKRANKKKEKEKNRKKNKEIKENIKDSAKNKNGKTNTKSKKWWQFWKRSKPKKREELLENNFIKLEETDGFDDIEKFVASEMPVKEMDSIDEEATVLLTSNVHSTGILLRSTDIENPVTIIPNGFPCIIGKSGKSSDYKLEEQFISRVHARIYEEMDGYYIEDLNSSNGTFVNGEKLKPHTQVMFQLGDIIMLADMEFVVE</sequence>
<dbReference type="InterPro" id="IPR045962">
    <property type="entry name" value="DUF6382"/>
</dbReference>
<dbReference type="Gene3D" id="2.60.200.20">
    <property type="match status" value="1"/>
</dbReference>
<protein>
    <submittedName>
        <fullName evidence="3">FHA domain-containing protein</fullName>
    </submittedName>
</protein>
<evidence type="ECO:0000313" key="3">
    <source>
        <dbReference type="EMBL" id="MCT7399835.1"/>
    </source>
</evidence>
<dbReference type="RefSeq" id="WP_117910641.1">
    <property type="nucleotide sequence ID" value="NZ_JAODBU010000013.1"/>
</dbReference>
<dbReference type="InterPro" id="IPR008984">
    <property type="entry name" value="SMAD_FHA_dom_sf"/>
</dbReference>
<accession>A0ABT2M2T5</accession>
<dbReference type="Proteomes" id="UP001431199">
    <property type="component" value="Unassembled WGS sequence"/>
</dbReference>
<comment type="caution">
    <text evidence="3">The sequence shown here is derived from an EMBL/GenBank/DDBJ whole genome shotgun (WGS) entry which is preliminary data.</text>
</comment>
<proteinExistence type="predicted"/>
<feature type="compositionally biased region" description="Basic and acidic residues" evidence="1">
    <location>
        <begin position="268"/>
        <end position="278"/>
    </location>
</feature>
<dbReference type="SMART" id="SM00240">
    <property type="entry name" value="FHA"/>
    <property type="match status" value="1"/>
</dbReference>
<dbReference type="SUPFAM" id="SSF49879">
    <property type="entry name" value="SMAD/FHA domain"/>
    <property type="match status" value="1"/>
</dbReference>
<dbReference type="PROSITE" id="PS50006">
    <property type="entry name" value="FHA_DOMAIN"/>
    <property type="match status" value="1"/>
</dbReference>
<evidence type="ECO:0000259" key="2">
    <source>
        <dbReference type="PROSITE" id="PS50006"/>
    </source>
</evidence>
<feature type="domain" description="FHA" evidence="2">
    <location>
        <begin position="376"/>
        <end position="426"/>
    </location>
</feature>
<evidence type="ECO:0000256" key="1">
    <source>
        <dbReference type="SAM" id="MobiDB-lite"/>
    </source>
</evidence>
<dbReference type="Pfam" id="PF00498">
    <property type="entry name" value="FHA"/>
    <property type="match status" value="1"/>
</dbReference>
<keyword evidence="4" id="KW-1185">Reference proteome</keyword>
<dbReference type="CDD" id="cd00060">
    <property type="entry name" value="FHA"/>
    <property type="match status" value="1"/>
</dbReference>
<evidence type="ECO:0000313" key="4">
    <source>
        <dbReference type="Proteomes" id="UP001431199"/>
    </source>
</evidence>